<dbReference type="PANTHER" id="PTHR11802:SF25">
    <property type="entry name" value="SERINE CARBOXYPEPTIDASE 24"/>
    <property type="match status" value="1"/>
</dbReference>
<dbReference type="FunFam" id="3.40.50.11320:FF:000002">
    <property type="entry name" value="Carboxypeptidase"/>
    <property type="match status" value="1"/>
</dbReference>
<gene>
    <name evidence="6" type="ORF">KC19_10G155300</name>
</gene>
<dbReference type="InterPro" id="IPR001563">
    <property type="entry name" value="Peptidase_S10"/>
</dbReference>
<accession>A0A8T0GPH0</accession>
<dbReference type="SUPFAM" id="SSF53474">
    <property type="entry name" value="alpha/beta-Hydrolases"/>
    <property type="match status" value="1"/>
</dbReference>
<evidence type="ECO:0000256" key="3">
    <source>
        <dbReference type="ARBA" id="ARBA00023157"/>
    </source>
</evidence>
<dbReference type="InterPro" id="IPR033124">
    <property type="entry name" value="Ser_caboxypep_his_AS"/>
</dbReference>
<comment type="caution">
    <text evidence="6">The sequence shown here is derived from an EMBL/GenBank/DDBJ whole genome shotgun (WGS) entry which is preliminary data.</text>
</comment>
<proteinExistence type="inferred from homology"/>
<dbReference type="Pfam" id="PF00450">
    <property type="entry name" value="Peptidase_S10"/>
    <property type="match status" value="1"/>
</dbReference>
<keyword evidence="5" id="KW-0378">Hydrolase</keyword>
<dbReference type="Gene3D" id="3.40.50.11320">
    <property type="match status" value="1"/>
</dbReference>
<comment type="similarity">
    <text evidence="1 5">Belongs to the peptidase S10 family.</text>
</comment>
<dbReference type="FunFam" id="3.40.50.1820:FF:000211">
    <property type="entry name" value="Carboxypeptidase"/>
    <property type="match status" value="1"/>
</dbReference>
<reference evidence="6" key="1">
    <citation type="submission" date="2020-06" db="EMBL/GenBank/DDBJ databases">
        <title>WGS assembly of Ceratodon purpureus strain R40.</title>
        <authorList>
            <person name="Carey S.B."/>
            <person name="Jenkins J."/>
            <person name="Shu S."/>
            <person name="Lovell J.T."/>
            <person name="Sreedasyam A."/>
            <person name="Maumus F."/>
            <person name="Tiley G.P."/>
            <person name="Fernandez-Pozo N."/>
            <person name="Barry K."/>
            <person name="Chen C."/>
            <person name="Wang M."/>
            <person name="Lipzen A."/>
            <person name="Daum C."/>
            <person name="Saski C.A."/>
            <person name="Payton A.C."/>
            <person name="Mcbreen J.C."/>
            <person name="Conrad R.E."/>
            <person name="Kollar L.M."/>
            <person name="Olsson S."/>
            <person name="Huttunen S."/>
            <person name="Landis J.B."/>
            <person name="Wickett N.J."/>
            <person name="Johnson M.G."/>
            <person name="Rensing S.A."/>
            <person name="Grimwood J."/>
            <person name="Schmutz J."/>
            <person name="Mcdaniel S.F."/>
        </authorList>
    </citation>
    <scope>NUCLEOTIDE SEQUENCE</scope>
    <source>
        <strain evidence="6">R40</strain>
    </source>
</reference>
<dbReference type="InterPro" id="IPR018202">
    <property type="entry name" value="Ser_caboxypep_ser_AS"/>
</dbReference>
<organism evidence="6 7">
    <name type="scientific">Ceratodon purpureus</name>
    <name type="common">Fire moss</name>
    <name type="synonym">Dicranum purpureum</name>
    <dbReference type="NCBI Taxonomy" id="3225"/>
    <lineage>
        <taxon>Eukaryota</taxon>
        <taxon>Viridiplantae</taxon>
        <taxon>Streptophyta</taxon>
        <taxon>Embryophyta</taxon>
        <taxon>Bryophyta</taxon>
        <taxon>Bryophytina</taxon>
        <taxon>Bryopsida</taxon>
        <taxon>Dicranidae</taxon>
        <taxon>Pseudoditrichales</taxon>
        <taxon>Ditrichaceae</taxon>
        <taxon>Ceratodon</taxon>
    </lineage>
</organism>
<keyword evidence="2 5" id="KW-0732">Signal</keyword>
<keyword evidence="5" id="KW-0121">Carboxypeptidase</keyword>
<keyword evidence="4" id="KW-0325">Glycoprotein</keyword>
<keyword evidence="5" id="KW-0645">Protease</keyword>
<dbReference type="GO" id="GO:0004185">
    <property type="term" value="F:serine-type carboxypeptidase activity"/>
    <property type="evidence" value="ECO:0007669"/>
    <property type="project" value="UniProtKB-UniRule"/>
</dbReference>
<evidence type="ECO:0000256" key="4">
    <source>
        <dbReference type="ARBA" id="ARBA00023180"/>
    </source>
</evidence>
<dbReference type="PANTHER" id="PTHR11802">
    <property type="entry name" value="SERINE PROTEASE FAMILY S10 SERINE CARBOXYPEPTIDASE"/>
    <property type="match status" value="1"/>
</dbReference>
<dbReference type="GO" id="GO:0005773">
    <property type="term" value="C:vacuole"/>
    <property type="evidence" value="ECO:0007669"/>
    <property type="project" value="TreeGrafter"/>
</dbReference>
<dbReference type="GO" id="GO:0006508">
    <property type="term" value="P:proteolysis"/>
    <property type="evidence" value="ECO:0007669"/>
    <property type="project" value="UniProtKB-KW"/>
</dbReference>
<sequence>MAKSSMGSLGPLLMAVVLCITMANSPAQAVRREALDSTAWKAAQEADRIVALPGQPPVDFAMYAGYVTVNKEHGRAHYYFFVEAAEKPEEKPLVIWHNGGPGCSSIAYGFGEELGPFFINPGGQTLRLNPYAGNKLANIVFVESPAGVGFSYTNTSSDLITSGDNRTAHDNYAFVVNWLDRFQQYKGRPFYLTGESYAGYYVPELSKLIYENNKNLAEKDRINFKGFMVGNPVTDNYYDNWGYIDFLYYHAMISDQLFGQIKAACNFNKNNSTLSDNCLQLLYYNTEDEYGRVDPYSVYAPACTSNTTFGGNSTTSRIPRKKLFNPVLGHHRRQEYDPCTYDYSLIYFNRPDVQKAMHANTTGIPYEWVGCSDPLFLNWQDSATTVLPIYQELLEAGLRLWVFSGDADSVVPTTGTRYALGSLKLPVVVPWYSWYNEEQVGGREIVYKGNLTLVTIRGAGHEVPLLKPAEFLQMFDAFLKGSLLPRDPYNTSAT</sequence>
<dbReference type="PROSITE" id="PS00131">
    <property type="entry name" value="CARBOXYPEPT_SER_SER"/>
    <property type="match status" value="1"/>
</dbReference>
<keyword evidence="7" id="KW-1185">Reference proteome</keyword>
<evidence type="ECO:0000256" key="1">
    <source>
        <dbReference type="ARBA" id="ARBA00009431"/>
    </source>
</evidence>
<dbReference type="Gene3D" id="3.40.50.1820">
    <property type="entry name" value="alpha/beta hydrolase"/>
    <property type="match status" value="1"/>
</dbReference>
<protein>
    <recommendedName>
        <fullName evidence="5">Carboxypeptidase</fullName>
        <ecNumber evidence="5">3.4.16.-</ecNumber>
    </recommendedName>
</protein>
<dbReference type="PROSITE" id="PS00560">
    <property type="entry name" value="CARBOXYPEPT_SER_HIS"/>
    <property type="match status" value="1"/>
</dbReference>
<dbReference type="EMBL" id="CM026431">
    <property type="protein sequence ID" value="KAG0560114.1"/>
    <property type="molecule type" value="Genomic_DNA"/>
</dbReference>
<evidence type="ECO:0000256" key="5">
    <source>
        <dbReference type="RuleBase" id="RU361156"/>
    </source>
</evidence>
<dbReference type="PRINTS" id="PR00724">
    <property type="entry name" value="CRBOXYPTASEC"/>
</dbReference>
<dbReference type="Gene3D" id="6.10.250.940">
    <property type="match status" value="1"/>
</dbReference>
<dbReference type="Proteomes" id="UP000822688">
    <property type="component" value="Chromosome 10"/>
</dbReference>
<dbReference type="EC" id="3.4.16.-" evidence="5"/>
<evidence type="ECO:0000256" key="2">
    <source>
        <dbReference type="ARBA" id="ARBA00022729"/>
    </source>
</evidence>
<evidence type="ECO:0000313" key="6">
    <source>
        <dbReference type="EMBL" id="KAG0560114.1"/>
    </source>
</evidence>
<dbReference type="InterPro" id="IPR029058">
    <property type="entry name" value="AB_hydrolase_fold"/>
</dbReference>
<feature type="chain" id="PRO_5035966962" description="Carboxypeptidase" evidence="5">
    <location>
        <begin position="30"/>
        <end position="494"/>
    </location>
</feature>
<keyword evidence="3" id="KW-1015">Disulfide bond</keyword>
<evidence type="ECO:0000313" key="7">
    <source>
        <dbReference type="Proteomes" id="UP000822688"/>
    </source>
</evidence>
<name>A0A8T0GPH0_CERPU</name>
<dbReference type="AlphaFoldDB" id="A0A8T0GPH0"/>
<feature type="signal peptide" evidence="5">
    <location>
        <begin position="1"/>
        <end position="29"/>
    </location>
</feature>